<evidence type="ECO:0000256" key="1">
    <source>
        <dbReference type="SAM" id="MobiDB-lite"/>
    </source>
</evidence>
<reference evidence="3" key="1">
    <citation type="submission" date="2018-09" db="EMBL/GenBank/DDBJ databases">
        <authorList>
            <person name="Livingstone P.G."/>
            <person name="Whitworth D.E."/>
        </authorList>
    </citation>
    <scope>NUCLEOTIDE SEQUENCE [LARGE SCALE GENOMIC DNA]</scope>
    <source>
        <strain evidence="3">AB047A</strain>
    </source>
</reference>
<dbReference type="Proteomes" id="UP000282656">
    <property type="component" value="Unassembled WGS sequence"/>
</dbReference>
<dbReference type="AlphaFoldDB" id="A0A3A8QPZ8"/>
<dbReference type="RefSeq" id="WP_120549403.1">
    <property type="nucleotide sequence ID" value="NZ_RAWM01000022.1"/>
</dbReference>
<evidence type="ECO:0008006" key="4">
    <source>
        <dbReference type="Google" id="ProtNLM"/>
    </source>
</evidence>
<evidence type="ECO:0000313" key="3">
    <source>
        <dbReference type="Proteomes" id="UP000282656"/>
    </source>
</evidence>
<dbReference type="PROSITE" id="PS51257">
    <property type="entry name" value="PROKAR_LIPOPROTEIN"/>
    <property type="match status" value="1"/>
</dbReference>
<protein>
    <recommendedName>
        <fullName evidence="4">Exo-alpha-sialidase</fullName>
    </recommendedName>
</protein>
<comment type="caution">
    <text evidence="2">The sequence shown here is derived from an EMBL/GenBank/DDBJ whole genome shotgun (WGS) entry which is preliminary data.</text>
</comment>
<feature type="region of interest" description="Disordered" evidence="1">
    <location>
        <begin position="19"/>
        <end position="39"/>
    </location>
</feature>
<gene>
    <name evidence="2" type="ORF">D7X96_11295</name>
</gene>
<dbReference type="OrthoDB" id="5378747at2"/>
<dbReference type="EMBL" id="RAWM01000022">
    <property type="protein sequence ID" value="RKH70607.1"/>
    <property type="molecule type" value="Genomic_DNA"/>
</dbReference>
<name>A0A3A8QPZ8_9BACT</name>
<sequence length="442" mass="46690">MKRHAWILGAALALGCGGGKPANPDAGPKPQDDGGTTDTPFVRLTVDTGPTEQTAISNIAMAVGPEDRIGIAYYVKVNDKDFELRYREVQDGRVQATAEKIATVQRMYGVSLAFSPAGQPVVSYLGGGSDNSVYWLQSDLAVAYRNANGTWTEHIAVRRGDEAVAGNDVSDEGYLVGINPALVFSGNDALVVYRDVHNGQSPQQDWAGSDVELASGGPATWQHRVVAVGGNGADEKPAYGGRLQMVMAGAQPALVFDQAFGAADAPGQNVFFQRRNADGTTWTPPVKVQSVGGTMLGASLAYDTQVGFGIAVVDRFTSQLTFITCDGKTGTKCAAAGDWTTPDPVYQTGSGGWYPSLAFDPTTHDPSIAFHICSLESGRNEGSCSPSDDALVIATRVEDQWREVTVDTAGGWSPKLAFLSSGKRVVLYRASGTQALTLAVER</sequence>
<keyword evidence="3" id="KW-1185">Reference proteome</keyword>
<accession>A0A3A8QPZ8</accession>
<organism evidence="2 3">
    <name type="scientific">Corallococcus interemptor</name>
    <dbReference type="NCBI Taxonomy" id="2316720"/>
    <lineage>
        <taxon>Bacteria</taxon>
        <taxon>Pseudomonadati</taxon>
        <taxon>Myxococcota</taxon>
        <taxon>Myxococcia</taxon>
        <taxon>Myxococcales</taxon>
        <taxon>Cystobacterineae</taxon>
        <taxon>Myxococcaceae</taxon>
        <taxon>Corallococcus</taxon>
    </lineage>
</organism>
<proteinExistence type="predicted"/>
<evidence type="ECO:0000313" key="2">
    <source>
        <dbReference type="EMBL" id="RKH70607.1"/>
    </source>
</evidence>